<organism evidence="1 2">
    <name type="scientific">Scutellospora calospora</name>
    <dbReference type="NCBI Taxonomy" id="85575"/>
    <lineage>
        <taxon>Eukaryota</taxon>
        <taxon>Fungi</taxon>
        <taxon>Fungi incertae sedis</taxon>
        <taxon>Mucoromycota</taxon>
        <taxon>Glomeromycotina</taxon>
        <taxon>Glomeromycetes</taxon>
        <taxon>Diversisporales</taxon>
        <taxon>Gigasporaceae</taxon>
        <taxon>Scutellospora</taxon>
    </lineage>
</organism>
<keyword evidence="2" id="KW-1185">Reference proteome</keyword>
<proteinExistence type="predicted"/>
<evidence type="ECO:0000313" key="1">
    <source>
        <dbReference type="EMBL" id="CAG8578918.1"/>
    </source>
</evidence>
<feature type="non-terminal residue" evidence="1">
    <location>
        <position position="1"/>
    </location>
</feature>
<name>A0ACA9M9S0_9GLOM</name>
<comment type="caution">
    <text evidence="1">The sequence shown here is derived from an EMBL/GenBank/DDBJ whole genome shotgun (WGS) entry which is preliminary data.</text>
</comment>
<dbReference type="Proteomes" id="UP000789860">
    <property type="component" value="Unassembled WGS sequence"/>
</dbReference>
<protein>
    <submittedName>
        <fullName evidence="1">6809_t:CDS:1</fullName>
    </submittedName>
</protein>
<evidence type="ECO:0000313" key="2">
    <source>
        <dbReference type="Proteomes" id="UP000789860"/>
    </source>
</evidence>
<dbReference type="EMBL" id="CAJVPM010011136">
    <property type="protein sequence ID" value="CAG8578918.1"/>
    <property type="molecule type" value="Genomic_DNA"/>
</dbReference>
<accession>A0ACA9M9S0</accession>
<reference evidence="1" key="1">
    <citation type="submission" date="2021-06" db="EMBL/GenBank/DDBJ databases">
        <authorList>
            <person name="Kallberg Y."/>
            <person name="Tangrot J."/>
            <person name="Rosling A."/>
        </authorList>
    </citation>
    <scope>NUCLEOTIDE SEQUENCE</scope>
    <source>
        <strain evidence="1">AU212A</strain>
    </source>
</reference>
<gene>
    <name evidence="1" type="ORF">SCALOS_LOCUS6128</name>
</gene>
<sequence length="149" mass="17385">QSATQVYYEEKIIYSEEMTVVTSTHLTIDNKASDSNKYSLKVSLVGIPQRTLTEIKDTENFIIKTLISDYYVGQPVDYMTKVIFSHTNPQLEHLKITIYSQESLIFVIRQMEIIDKEFYIYTNDISYINTKKNELNINNNETLLLDNPI</sequence>